<name>A0ABW4Z6V8_9BACT</name>
<gene>
    <name evidence="1" type="primary">thiS</name>
    <name evidence="1" type="ORF">ACFSW8_01050</name>
</gene>
<dbReference type="Gene3D" id="3.10.20.30">
    <property type="match status" value="1"/>
</dbReference>
<sequence>MLTLNGKDHPLPADNTISGLLKELGLDTKPVVVEHNKVALFPRDYPNTTLNDNDSIEIITIAAGG</sequence>
<protein>
    <submittedName>
        <fullName evidence="1">Sulfur carrier protein ThiS</fullName>
    </submittedName>
</protein>
<dbReference type="InterPro" id="IPR012675">
    <property type="entry name" value="Beta-grasp_dom_sf"/>
</dbReference>
<dbReference type="Pfam" id="PF02597">
    <property type="entry name" value="ThiS"/>
    <property type="match status" value="1"/>
</dbReference>
<dbReference type="PANTHER" id="PTHR34472:SF1">
    <property type="entry name" value="SULFUR CARRIER PROTEIN THIS"/>
    <property type="match status" value="1"/>
</dbReference>
<dbReference type="NCBIfam" id="TIGR01683">
    <property type="entry name" value="thiS"/>
    <property type="match status" value="1"/>
</dbReference>
<comment type="caution">
    <text evidence="1">The sequence shown here is derived from an EMBL/GenBank/DDBJ whole genome shotgun (WGS) entry which is preliminary data.</text>
</comment>
<evidence type="ECO:0000313" key="2">
    <source>
        <dbReference type="Proteomes" id="UP001597389"/>
    </source>
</evidence>
<dbReference type="PANTHER" id="PTHR34472">
    <property type="entry name" value="SULFUR CARRIER PROTEIN THIS"/>
    <property type="match status" value="1"/>
</dbReference>
<dbReference type="InterPro" id="IPR003749">
    <property type="entry name" value="ThiS/MoaD-like"/>
</dbReference>
<keyword evidence="2" id="KW-1185">Reference proteome</keyword>
<dbReference type="InterPro" id="IPR016155">
    <property type="entry name" value="Mopterin_synth/thiamin_S_b"/>
</dbReference>
<accession>A0ABW4Z6V8</accession>
<organism evidence="1 2">
    <name type="scientific">Rubritalea tangerina</name>
    <dbReference type="NCBI Taxonomy" id="430798"/>
    <lineage>
        <taxon>Bacteria</taxon>
        <taxon>Pseudomonadati</taxon>
        <taxon>Verrucomicrobiota</taxon>
        <taxon>Verrucomicrobiia</taxon>
        <taxon>Verrucomicrobiales</taxon>
        <taxon>Rubritaleaceae</taxon>
        <taxon>Rubritalea</taxon>
    </lineage>
</organism>
<dbReference type="InterPro" id="IPR010035">
    <property type="entry name" value="Thi_S"/>
</dbReference>
<dbReference type="EMBL" id="JBHUJB010000005">
    <property type="protein sequence ID" value="MFD2157480.1"/>
    <property type="molecule type" value="Genomic_DNA"/>
</dbReference>
<dbReference type="Proteomes" id="UP001597389">
    <property type="component" value="Unassembled WGS sequence"/>
</dbReference>
<dbReference type="RefSeq" id="WP_377091156.1">
    <property type="nucleotide sequence ID" value="NZ_JBHSJL010000014.1"/>
</dbReference>
<dbReference type="CDD" id="cd00565">
    <property type="entry name" value="Ubl_ThiS"/>
    <property type="match status" value="1"/>
</dbReference>
<evidence type="ECO:0000313" key="1">
    <source>
        <dbReference type="EMBL" id="MFD2157480.1"/>
    </source>
</evidence>
<dbReference type="SUPFAM" id="SSF54285">
    <property type="entry name" value="MoaD/ThiS"/>
    <property type="match status" value="1"/>
</dbReference>
<proteinExistence type="predicted"/>
<reference evidence="2" key="1">
    <citation type="journal article" date="2019" name="Int. J. Syst. Evol. Microbiol.">
        <title>The Global Catalogue of Microorganisms (GCM) 10K type strain sequencing project: providing services to taxonomists for standard genome sequencing and annotation.</title>
        <authorList>
            <consortium name="The Broad Institute Genomics Platform"/>
            <consortium name="The Broad Institute Genome Sequencing Center for Infectious Disease"/>
            <person name="Wu L."/>
            <person name="Ma J."/>
        </authorList>
    </citation>
    <scope>NUCLEOTIDE SEQUENCE [LARGE SCALE GENOMIC DNA]</scope>
    <source>
        <strain evidence="2">CCUG 57942</strain>
    </source>
</reference>